<feature type="transmembrane region" description="Helical" evidence="7">
    <location>
        <begin position="519"/>
        <end position="537"/>
    </location>
</feature>
<feature type="transmembrane region" description="Helical" evidence="7">
    <location>
        <begin position="282"/>
        <end position="302"/>
    </location>
</feature>
<evidence type="ECO:0000259" key="8">
    <source>
        <dbReference type="PROSITE" id="PS50850"/>
    </source>
</evidence>
<dbReference type="Pfam" id="PF07690">
    <property type="entry name" value="MFS_1"/>
    <property type="match status" value="1"/>
</dbReference>
<feature type="transmembrane region" description="Helical" evidence="7">
    <location>
        <begin position="421"/>
        <end position="438"/>
    </location>
</feature>
<evidence type="ECO:0000256" key="5">
    <source>
        <dbReference type="ARBA" id="ARBA00023136"/>
    </source>
</evidence>
<dbReference type="OrthoDB" id="440755at2759"/>
<feature type="compositionally biased region" description="Basic and acidic residues" evidence="6">
    <location>
        <begin position="50"/>
        <end position="66"/>
    </location>
</feature>
<feature type="region of interest" description="Disordered" evidence="6">
    <location>
        <begin position="50"/>
        <end position="71"/>
    </location>
</feature>
<feature type="region of interest" description="Disordered" evidence="6">
    <location>
        <begin position="1"/>
        <end position="25"/>
    </location>
</feature>
<evidence type="ECO:0000256" key="6">
    <source>
        <dbReference type="SAM" id="MobiDB-lite"/>
    </source>
</evidence>
<comment type="subcellular location">
    <subcellularLocation>
        <location evidence="1">Membrane</location>
        <topology evidence="1">Multi-pass membrane protein</topology>
    </subcellularLocation>
</comment>
<feature type="transmembrane region" description="Helical" evidence="7">
    <location>
        <begin position="241"/>
        <end position="261"/>
    </location>
</feature>
<proteinExistence type="predicted"/>
<feature type="transmembrane region" description="Helical" evidence="7">
    <location>
        <begin position="389"/>
        <end position="409"/>
    </location>
</feature>
<dbReference type="PROSITE" id="PS51257">
    <property type="entry name" value="PROKAR_LIPOPROTEIN"/>
    <property type="match status" value="1"/>
</dbReference>
<feature type="compositionally biased region" description="Polar residues" evidence="6">
    <location>
        <begin position="1"/>
        <end position="10"/>
    </location>
</feature>
<dbReference type="GeneID" id="28980935"/>
<evidence type="ECO:0000256" key="1">
    <source>
        <dbReference type="ARBA" id="ARBA00004141"/>
    </source>
</evidence>
<dbReference type="PANTHER" id="PTHR42718:SF9">
    <property type="entry name" value="MAJOR FACILITATOR SUPERFAMILY MULTIDRUG TRANSPORTER MFSC"/>
    <property type="match status" value="1"/>
</dbReference>
<keyword evidence="3 7" id="KW-0812">Transmembrane</keyword>
<feature type="transmembrane region" description="Helical" evidence="7">
    <location>
        <begin position="444"/>
        <end position="466"/>
    </location>
</feature>
<evidence type="ECO:0000313" key="10">
    <source>
        <dbReference type="Proteomes" id="UP000053611"/>
    </source>
</evidence>
<evidence type="ECO:0000256" key="4">
    <source>
        <dbReference type="ARBA" id="ARBA00022989"/>
    </source>
</evidence>
<keyword evidence="10" id="KW-1185">Reference proteome</keyword>
<dbReference type="InterPro" id="IPR036259">
    <property type="entry name" value="MFS_trans_sf"/>
</dbReference>
<evidence type="ECO:0000256" key="3">
    <source>
        <dbReference type="ARBA" id="ARBA00022692"/>
    </source>
</evidence>
<dbReference type="Gene3D" id="1.20.1250.20">
    <property type="entry name" value="MFS general substrate transporter like domains"/>
    <property type="match status" value="2"/>
</dbReference>
<dbReference type="AlphaFoldDB" id="A0A0J1B5W9"/>
<dbReference type="PANTHER" id="PTHR42718">
    <property type="entry name" value="MAJOR FACILITATOR SUPERFAMILY MULTIDRUG TRANSPORTER MFSC"/>
    <property type="match status" value="1"/>
</dbReference>
<feature type="transmembrane region" description="Helical" evidence="7">
    <location>
        <begin position="206"/>
        <end position="229"/>
    </location>
</feature>
<evidence type="ECO:0000256" key="2">
    <source>
        <dbReference type="ARBA" id="ARBA00022448"/>
    </source>
</evidence>
<dbReference type="STRING" id="879819.A0A0J1B5W9"/>
<feature type="domain" description="Major facilitator superfamily (MFS) profile" evidence="8">
    <location>
        <begin position="81"/>
        <end position="543"/>
    </location>
</feature>
<evidence type="ECO:0000313" key="9">
    <source>
        <dbReference type="EMBL" id="KLT43114.1"/>
    </source>
</evidence>
<dbReference type="Proteomes" id="UP000053611">
    <property type="component" value="Unassembled WGS sequence"/>
</dbReference>
<keyword evidence="5 7" id="KW-0472">Membrane</keyword>
<feature type="transmembrane region" description="Helical" evidence="7">
    <location>
        <begin position="348"/>
        <end position="369"/>
    </location>
</feature>
<dbReference type="EMBL" id="KQ087198">
    <property type="protein sequence ID" value="KLT43114.1"/>
    <property type="molecule type" value="Genomic_DNA"/>
</dbReference>
<keyword evidence="2" id="KW-0813">Transport</keyword>
<feature type="transmembrane region" description="Helical" evidence="7">
    <location>
        <begin position="172"/>
        <end position="194"/>
    </location>
</feature>
<dbReference type="InterPro" id="IPR020846">
    <property type="entry name" value="MFS_dom"/>
</dbReference>
<dbReference type="GO" id="GO:0022857">
    <property type="term" value="F:transmembrane transporter activity"/>
    <property type="evidence" value="ECO:0007669"/>
    <property type="project" value="InterPro"/>
</dbReference>
<feature type="transmembrane region" description="Helical" evidence="7">
    <location>
        <begin position="147"/>
        <end position="166"/>
    </location>
</feature>
<dbReference type="GO" id="GO:0016020">
    <property type="term" value="C:membrane"/>
    <property type="evidence" value="ECO:0007669"/>
    <property type="project" value="UniProtKB-SubCell"/>
</dbReference>
<dbReference type="RefSeq" id="XP_018279605.1">
    <property type="nucleotide sequence ID" value="XM_018420332.1"/>
</dbReference>
<dbReference type="PROSITE" id="PS50850">
    <property type="entry name" value="MFS"/>
    <property type="match status" value="1"/>
</dbReference>
<dbReference type="SUPFAM" id="SSF103473">
    <property type="entry name" value="MFS general substrate transporter"/>
    <property type="match status" value="2"/>
</dbReference>
<evidence type="ECO:0000256" key="7">
    <source>
        <dbReference type="SAM" id="Phobius"/>
    </source>
</evidence>
<organism evidence="9 10">
    <name type="scientific">Cutaneotrichosporon oleaginosum</name>
    <dbReference type="NCBI Taxonomy" id="879819"/>
    <lineage>
        <taxon>Eukaryota</taxon>
        <taxon>Fungi</taxon>
        <taxon>Dikarya</taxon>
        <taxon>Basidiomycota</taxon>
        <taxon>Agaricomycotina</taxon>
        <taxon>Tremellomycetes</taxon>
        <taxon>Trichosporonales</taxon>
        <taxon>Trichosporonaceae</taxon>
        <taxon>Cutaneotrichosporon</taxon>
    </lineage>
</organism>
<feature type="transmembrane region" description="Helical" evidence="7">
    <location>
        <begin position="478"/>
        <end position="499"/>
    </location>
</feature>
<keyword evidence="4 7" id="KW-1133">Transmembrane helix</keyword>
<gene>
    <name evidence="9" type="ORF">CC85DRAFT_244766</name>
</gene>
<dbReference type="InterPro" id="IPR011701">
    <property type="entry name" value="MFS"/>
</dbReference>
<name>A0A0J1B5W9_9TREE</name>
<feature type="transmembrane region" description="Helical" evidence="7">
    <location>
        <begin position="308"/>
        <end position="327"/>
    </location>
</feature>
<reference evidence="9 10" key="1">
    <citation type="submission" date="2015-03" db="EMBL/GenBank/DDBJ databases">
        <title>Genomics and transcriptomics of the oil-accumulating basidiomycete yeast T. oleaginosus allow insights into substrate utilization and the diverse evolutionary trajectories of mating systems in fungi.</title>
        <authorList>
            <consortium name="DOE Joint Genome Institute"/>
            <person name="Kourist R."/>
            <person name="Kracht O."/>
            <person name="Bracharz F."/>
            <person name="Lipzen A."/>
            <person name="Nolan M."/>
            <person name="Ohm R."/>
            <person name="Grigoriev I."/>
            <person name="Sun S."/>
            <person name="Heitman J."/>
            <person name="Bruck T."/>
            <person name="Nowrousian M."/>
        </authorList>
    </citation>
    <scope>NUCLEOTIDE SEQUENCE [LARGE SCALE GENOMIC DNA]</scope>
    <source>
        <strain evidence="9 10">IBC0246</strain>
    </source>
</reference>
<feature type="transmembrane region" description="Helical" evidence="7">
    <location>
        <begin position="114"/>
        <end position="135"/>
    </location>
</feature>
<sequence length="559" mass="60874">MSLDQKTFENSARRPSDETLCPNAGLSACPEGESTVVDLVALKANINDGKDEEAPAHKEEEHEEPSKTAAPDLSQPMKWTLLFIFSLAFFIDVLSYSAFFVLTRSIAHELKISFAMQSWIITSYAVTFASFLLFWGRVSDLYSATHVFTYGFLVLGLINLVISFLPEKFSFLVIRAISGIAGAALIPASYRLIAHVFEPHELGKAYTLYGMTGGISNVMGVILAGFIEYIPGGGQMSAWRWFFRIVAIIVVPFSLLSLRIVPMQRGGESAGSSRWKRLDVGGAFLALSAIILLTLGLTLGASHGWRTPGFLVPFLLSFALFPAFFVYESYLGEERAMLPAKTWRVPNFALFIAFSLQIYPWWAVNFLGLIETWIGVYEERAIVAAVRTLPEGIISLAVSALLTLVPVLVARPRWTVASGQLLGVVGYILMSLPTRLVGKDYWRFLFPGMLLGSGGNMAAFIGTNVAIMTSVPAEMAGVTGAVLQVGLQLGATLGFAIQAGLLTVNEGGLANPENLRASFYFQLGWGALWLIGFVVLYRPPKAKTASSADAAEQARPIIH</sequence>
<protein>
    <submittedName>
        <fullName evidence="9">MFS general substrate transporter</fullName>
    </submittedName>
</protein>
<accession>A0A0J1B5W9</accession>
<feature type="transmembrane region" description="Helical" evidence="7">
    <location>
        <begin position="81"/>
        <end position="102"/>
    </location>
</feature>